<evidence type="ECO:0000313" key="3">
    <source>
        <dbReference type="Proteomes" id="UP000245698"/>
    </source>
</evidence>
<name>A0A2P9AMA6_9HYPH</name>
<protein>
    <submittedName>
        <fullName evidence="2">Uncharacterized protein</fullName>
    </submittedName>
</protein>
<dbReference type="AlphaFoldDB" id="A0A2P9AMA6"/>
<feature type="region of interest" description="Disordered" evidence="1">
    <location>
        <begin position="37"/>
        <end position="60"/>
    </location>
</feature>
<reference evidence="3" key="1">
    <citation type="submission" date="2016-12" db="EMBL/GenBank/DDBJ databases">
        <authorList>
            <person name="Brunel B."/>
        </authorList>
    </citation>
    <scope>NUCLEOTIDE SEQUENCE [LARGE SCALE GENOMIC DNA]</scope>
</reference>
<evidence type="ECO:0000256" key="1">
    <source>
        <dbReference type="SAM" id="MobiDB-lite"/>
    </source>
</evidence>
<keyword evidence="3" id="KW-1185">Reference proteome</keyword>
<sequence length="108" mass="11841">MLTIIQMTSAHSLRSNFLQCWALGLATSKRRANAVDRQAGRCAPPNPPHLERLATAPSRHGTAWSSPWLGFNQIEMVARIAEHAPASQKRVMGELNILSAASVAHAFW</sequence>
<organism evidence="2 3">
    <name type="scientific">Mesorhizobium delmotii</name>
    <dbReference type="NCBI Taxonomy" id="1631247"/>
    <lineage>
        <taxon>Bacteria</taxon>
        <taxon>Pseudomonadati</taxon>
        <taxon>Pseudomonadota</taxon>
        <taxon>Alphaproteobacteria</taxon>
        <taxon>Hyphomicrobiales</taxon>
        <taxon>Phyllobacteriaceae</taxon>
        <taxon>Mesorhizobium</taxon>
    </lineage>
</organism>
<accession>A0A2P9AMA6</accession>
<gene>
    <name evidence="2" type="ORF">BQ8482_270019</name>
</gene>
<dbReference type="EMBL" id="FUIG01000034">
    <property type="protein sequence ID" value="SJM32272.1"/>
    <property type="molecule type" value="Genomic_DNA"/>
</dbReference>
<evidence type="ECO:0000313" key="2">
    <source>
        <dbReference type="EMBL" id="SJM32272.1"/>
    </source>
</evidence>
<dbReference type="Proteomes" id="UP000245698">
    <property type="component" value="Unassembled WGS sequence"/>
</dbReference>
<proteinExistence type="predicted"/>